<evidence type="ECO:0000256" key="4">
    <source>
        <dbReference type="ARBA" id="ARBA00022475"/>
    </source>
</evidence>
<comment type="subcellular location">
    <subcellularLocation>
        <location evidence="1">Cell membrane</location>
        <topology evidence="1">Multi-pass membrane protein</topology>
    </subcellularLocation>
</comment>
<dbReference type="Pfam" id="PF06481">
    <property type="entry name" value="COX_ARM"/>
    <property type="match status" value="1"/>
</dbReference>
<keyword evidence="12" id="KW-0564">Palmitate</keyword>
<feature type="domain" description="Cytochrome oxidase subunit II copper A binding" evidence="16">
    <location>
        <begin position="123"/>
        <end position="235"/>
    </location>
</feature>
<dbReference type="InterPro" id="IPR011759">
    <property type="entry name" value="Cyt_c_oxidase_su2_TM_dom"/>
</dbReference>
<dbReference type="Proteomes" id="UP000305654">
    <property type="component" value="Unassembled WGS sequence"/>
</dbReference>
<evidence type="ECO:0000256" key="15">
    <source>
        <dbReference type="SAM" id="Phobius"/>
    </source>
</evidence>
<comment type="caution">
    <text evidence="18">The sequence shown here is derived from an EMBL/GenBank/DDBJ whole genome shotgun (WGS) entry which is preliminary data.</text>
</comment>
<reference evidence="18 19" key="1">
    <citation type="submission" date="2019-05" db="EMBL/GenBank/DDBJ databases">
        <authorList>
            <person name="Pankratov T."/>
            <person name="Grouzdev D."/>
        </authorList>
    </citation>
    <scope>NUCLEOTIDE SEQUENCE [LARGE SCALE GENOMIC DNA]</scope>
    <source>
        <strain evidence="18 19">KEBCLARHB70R</strain>
    </source>
</reference>
<sequence>MKNRISRWLPGAGAFGAAFLLGGCQLDVLDPMGNIGQQEKSLIILSTWLMLIVVVPVISLTLLFAWRYRATNTQATYSPNWAHSRPVETVVWAVPIAIIAVLAVITWQTTHSLDPYKPLTSSRKPVVIDVVALDWKWMFIYPEQGIATVNEIAFPIGTPIEFHITSDSVMNSFFIPRLGSQIYAMAGMETGLHLIADKPGRYFGESAQFSGAGFSDMHFNAIATTDAGFKGWVDQVRHSGRNLTNANYSAVAAPSEKVPATYFAQVQPGMFDQIIAKYRGKAMHFNSGMKAE</sequence>
<feature type="domain" description="Cytochrome oxidase subunit II transmembrane region profile" evidence="17">
    <location>
        <begin position="20"/>
        <end position="117"/>
    </location>
</feature>
<keyword evidence="8 14" id="KW-0249">Electron transport</keyword>
<dbReference type="InterPro" id="IPR008972">
    <property type="entry name" value="Cupredoxin"/>
</dbReference>
<keyword evidence="5 14" id="KW-0679">Respiratory chain</keyword>
<evidence type="ECO:0000256" key="6">
    <source>
        <dbReference type="ARBA" id="ARBA00022692"/>
    </source>
</evidence>
<dbReference type="GO" id="GO:0016682">
    <property type="term" value="F:oxidoreductase activity, acting on diphenols and related substances as donors, oxygen as acceptor"/>
    <property type="evidence" value="ECO:0007669"/>
    <property type="project" value="InterPro"/>
</dbReference>
<dbReference type="RefSeq" id="WP_138324043.1">
    <property type="nucleotide sequence ID" value="NZ_VCDI01000001.1"/>
</dbReference>
<comment type="similarity">
    <text evidence="2 14">Belongs to the cytochrome c oxidase subunit 2 family.</text>
</comment>
<keyword evidence="10 14" id="KW-0560">Oxidoreductase</keyword>
<dbReference type="PIRSF" id="PIRSF000292">
    <property type="entry name" value="Ubi_od_II"/>
    <property type="match status" value="1"/>
</dbReference>
<dbReference type="Gene3D" id="1.10.287.90">
    <property type="match status" value="1"/>
</dbReference>
<dbReference type="PANTHER" id="PTHR22888:SF18">
    <property type="entry name" value="CYTOCHROME BO(3) UBIQUINOL OXIDASE SUBUNIT 2"/>
    <property type="match status" value="1"/>
</dbReference>
<dbReference type="NCBIfam" id="TIGR01433">
    <property type="entry name" value="CyoA"/>
    <property type="match status" value="1"/>
</dbReference>
<keyword evidence="19" id="KW-1185">Reference proteome</keyword>
<keyword evidence="9 15" id="KW-1133">Transmembrane helix</keyword>
<dbReference type="InterPro" id="IPR045187">
    <property type="entry name" value="CcO_II"/>
</dbReference>
<evidence type="ECO:0000256" key="7">
    <source>
        <dbReference type="ARBA" id="ARBA00022729"/>
    </source>
</evidence>
<keyword evidence="6 15" id="KW-0812">Transmembrane</keyword>
<dbReference type="GO" id="GO:0009486">
    <property type="term" value="F:cytochrome bo3 ubiquinol oxidase activity"/>
    <property type="evidence" value="ECO:0007669"/>
    <property type="project" value="InterPro"/>
</dbReference>
<dbReference type="GO" id="GO:0004129">
    <property type="term" value="F:cytochrome-c oxidase activity"/>
    <property type="evidence" value="ECO:0007669"/>
    <property type="project" value="UniProtKB-UniRule"/>
</dbReference>
<accession>A0A5R9J849</accession>
<feature type="transmembrane region" description="Helical" evidence="15">
    <location>
        <begin position="87"/>
        <end position="107"/>
    </location>
</feature>
<evidence type="ECO:0000256" key="5">
    <source>
        <dbReference type="ARBA" id="ARBA00022660"/>
    </source>
</evidence>
<keyword evidence="13" id="KW-0449">Lipoprotein</keyword>
<organism evidence="18 19">
    <name type="scientific">Lichenicoccus roseus</name>
    <dbReference type="NCBI Taxonomy" id="2683649"/>
    <lineage>
        <taxon>Bacteria</taxon>
        <taxon>Pseudomonadati</taxon>
        <taxon>Pseudomonadota</taxon>
        <taxon>Alphaproteobacteria</taxon>
        <taxon>Acetobacterales</taxon>
        <taxon>Acetobacteraceae</taxon>
        <taxon>Lichenicoccus</taxon>
    </lineage>
</organism>
<evidence type="ECO:0000256" key="2">
    <source>
        <dbReference type="ARBA" id="ARBA00007866"/>
    </source>
</evidence>
<keyword evidence="7" id="KW-0732">Signal</keyword>
<dbReference type="PANTHER" id="PTHR22888">
    <property type="entry name" value="CYTOCHROME C OXIDASE, SUBUNIT II"/>
    <property type="match status" value="1"/>
</dbReference>
<evidence type="ECO:0000313" key="19">
    <source>
        <dbReference type="Proteomes" id="UP000305654"/>
    </source>
</evidence>
<dbReference type="Pfam" id="PF00116">
    <property type="entry name" value="COX2"/>
    <property type="match status" value="1"/>
</dbReference>
<dbReference type="GO" id="GO:0005886">
    <property type="term" value="C:plasma membrane"/>
    <property type="evidence" value="ECO:0007669"/>
    <property type="project" value="UniProtKB-SubCell"/>
</dbReference>
<dbReference type="CDD" id="cd04212">
    <property type="entry name" value="CuRO_UO_II"/>
    <property type="match status" value="1"/>
</dbReference>
<keyword evidence="4 14" id="KW-1003">Cell membrane</keyword>
<dbReference type="InterPro" id="IPR002429">
    <property type="entry name" value="CcO_II-like_C"/>
</dbReference>
<dbReference type="PROSITE" id="PS50999">
    <property type="entry name" value="COX2_TM"/>
    <property type="match status" value="1"/>
</dbReference>
<dbReference type="AlphaFoldDB" id="A0A5R9J849"/>
<dbReference type="GO" id="GO:0042773">
    <property type="term" value="P:ATP synthesis coupled electron transport"/>
    <property type="evidence" value="ECO:0007669"/>
    <property type="project" value="TreeGrafter"/>
</dbReference>
<evidence type="ECO:0000256" key="14">
    <source>
        <dbReference type="PIRNR" id="PIRNR000292"/>
    </source>
</evidence>
<dbReference type="PROSITE" id="PS51257">
    <property type="entry name" value="PROKAR_LIPOPROTEIN"/>
    <property type="match status" value="1"/>
</dbReference>
<dbReference type="InterPro" id="IPR010514">
    <property type="entry name" value="COX_ARM"/>
</dbReference>
<dbReference type="Gene3D" id="2.60.40.420">
    <property type="entry name" value="Cupredoxins - blue copper proteins"/>
    <property type="match status" value="1"/>
</dbReference>
<evidence type="ECO:0000256" key="3">
    <source>
        <dbReference type="ARBA" id="ARBA00022448"/>
    </source>
</evidence>
<feature type="transmembrane region" description="Helical" evidence="15">
    <location>
        <begin position="42"/>
        <end position="66"/>
    </location>
</feature>
<evidence type="ECO:0000256" key="13">
    <source>
        <dbReference type="ARBA" id="ARBA00023288"/>
    </source>
</evidence>
<evidence type="ECO:0000256" key="1">
    <source>
        <dbReference type="ARBA" id="ARBA00004651"/>
    </source>
</evidence>
<protein>
    <recommendedName>
        <fullName evidence="14">Ubiquinol oxidase subunit 2</fullName>
    </recommendedName>
</protein>
<evidence type="ECO:0000256" key="11">
    <source>
        <dbReference type="ARBA" id="ARBA00023136"/>
    </source>
</evidence>
<evidence type="ECO:0000259" key="17">
    <source>
        <dbReference type="PROSITE" id="PS50999"/>
    </source>
</evidence>
<name>A0A5R9J849_9PROT</name>
<proteinExistence type="inferred from homology"/>
<evidence type="ECO:0000313" key="18">
    <source>
        <dbReference type="EMBL" id="TLU73790.1"/>
    </source>
</evidence>
<evidence type="ECO:0000256" key="8">
    <source>
        <dbReference type="ARBA" id="ARBA00022982"/>
    </source>
</evidence>
<dbReference type="EMBL" id="VCDI01000001">
    <property type="protein sequence ID" value="TLU73790.1"/>
    <property type="molecule type" value="Genomic_DNA"/>
</dbReference>
<evidence type="ECO:0000256" key="10">
    <source>
        <dbReference type="ARBA" id="ARBA00023002"/>
    </source>
</evidence>
<dbReference type="OrthoDB" id="9783445at2"/>
<dbReference type="PROSITE" id="PS50857">
    <property type="entry name" value="COX2_CUA"/>
    <property type="match status" value="1"/>
</dbReference>
<dbReference type="SUPFAM" id="SSF49503">
    <property type="entry name" value="Cupredoxins"/>
    <property type="match status" value="1"/>
</dbReference>
<dbReference type="SUPFAM" id="SSF81464">
    <property type="entry name" value="Cytochrome c oxidase subunit II-like, transmembrane region"/>
    <property type="match status" value="1"/>
</dbReference>
<dbReference type="InterPro" id="IPR006333">
    <property type="entry name" value="Cyt_o_ubiquinol_oxidase_su2"/>
</dbReference>
<keyword evidence="3 14" id="KW-0813">Transport</keyword>
<gene>
    <name evidence="18" type="primary">cyoA</name>
    <name evidence="18" type="ORF">FE263_00705</name>
</gene>
<dbReference type="InterPro" id="IPR036257">
    <property type="entry name" value="Cyt_c_oxidase_su2_TM_sf"/>
</dbReference>
<evidence type="ECO:0000256" key="12">
    <source>
        <dbReference type="ARBA" id="ARBA00023139"/>
    </source>
</evidence>
<evidence type="ECO:0000256" key="9">
    <source>
        <dbReference type="ARBA" id="ARBA00022989"/>
    </source>
</evidence>
<keyword evidence="11 14" id="KW-0472">Membrane</keyword>
<dbReference type="GO" id="GO:0005507">
    <property type="term" value="F:copper ion binding"/>
    <property type="evidence" value="ECO:0007669"/>
    <property type="project" value="InterPro"/>
</dbReference>
<dbReference type="InterPro" id="IPR034227">
    <property type="entry name" value="CuRO_UO_II"/>
</dbReference>
<evidence type="ECO:0000259" key="16">
    <source>
        <dbReference type="PROSITE" id="PS50857"/>
    </source>
</evidence>